<sequence>MSQTLISPKRLKFGDTIGVFTPSSPAYNANPELFENGLRTLKNLGFNIKLGSLTNKRASQGYRSGSGEERAKEFMELIKDPDVDALVATIGGYNSSSMIPFLDYSAIKEERKPICGYSDVTSLHLAIMKFAGLRTYYGPAVMCWFGDWPSGIEESNKWFLDALMNHESGTRDINQPKRWSNHSRDWGNGDWKKLPREWQENRGWKVLQEGTATAPIIAANLNTLTSAAGTKYWPDLKGKILLIEEMDAPLMKEERSLRQLSLIGAFDELAGLIISKPEFFSTDGAAFTYDDLIIDIVGKRTYPIISNFDCGHTVPMITIPQGVRTHLKAETTEVKFQFIEPAFSA</sequence>
<dbReference type="EMBL" id="LUKE01000001">
    <property type="protein sequence ID" value="KYG66152.1"/>
    <property type="molecule type" value="Genomic_DNA"/>
</dbReference>
<keyword evidence="2" id="KW-0378">Hydrolase</keyword>
<dbReference type="InterPro" id="IPR027478">
    <property type="entry name" value="LdcA_N"/>
</dbReference>
<evidence type="ECO:0000313" key="7">
    <source>
        <dbReference type="Proteomes" id="UP000075320"/>
    </source>
</evidence>
<feature type="active site" description="Charge relay system" evidence="3">
    <location>
        <position position="312"/>
    </location>
</feature>
<feature type="domain" description="LD-carboxypeptidase C-terminal" evidence="5">
    <location>
        <begin position="215"/>
        <end position="327"/>
    </location>
</feature>
<evidence type="ECO:0000256" key="2">
    <source>
        <dbReference type="ARBA" id="ARBA00022801"/>
    </source>
</evidence>
<dbReference type="AlphaFoldDB" id="A0A150WNU5"/>
<dbReference type="PANTHER" id="PTHR30237">
    <property type="entry name" value="MURAMOYLTETRAPEPTIDE CARBOXYPEPTIDASE"/>
    <property type="match status" value="1"/>
</dbReference>
<dbReference type="GO" id="GO:0016787">
    <property type="term" value="F:hydrolase activity"/>
    <property type="evidence" value="ECO:0007669"/>
    <property type="project" value="UniProtKB-KW"/>
</dbReference>
<dbReference type="CDD" id="cd07062">
    <property type="entry name" value="Peptidase_S66_mccF_like"/>
    <property type="match status" value="1"/>
</dbReference>
<dbReference type="SUPFAM" id="SSF52317">
    <property type="entry name" value="Class I glutamine amidotransferase-like"/>
    <property type="match status" value="1"/>
</dbReference>
<comment type="caution">
    <text evidence="6">The sequence shown here is derived from an EMBL/GenBank/DDBJ whole genome shotgun (WGS) entry which is preliminary data.</text>
</comment>
<comment type="similarity">
    <text evidence="1">Belongs to the peptidase S66 family.</text>
</comment>
<evidence type="ECO:0000259" key="4">
    <source>
        <dbReference type="Pfam" id="PF02016"/>
    </source>
</evidence>
<proteinExistence type="inferred from homology"/>
<dbReference type="Pfam" id="PF17676">
    <property type="entry name" value="Peptidase_S66C"/>
    <property type="match status" value="1"/>
</dbReference>
<name>A0A150WNU5_BDEBC</name>
<dbReference type="Gene3D" id="3.50.30.60">
    <property type="entry name" value="LD-carboxypeptidase A C-terminal domain-like"/>
    <property type="match status" value="1"/>
</dbReference>
<feature type="active site" description="Charge relay system" evidence="3">
    <location>
        <position position="244"/>
    </location>
</feature>
<evidence type="ECO:0000313" key="6">
    <source>
        <dbReference type="EMBL" id="KYG66152.1"/>
    </source>
</evidence>
<feature type="domain" description="LD-carboxypeptidase N-terminal" evidence="4">
    <location>
        <begin position="17"/>
        <end position="138"/>
    </location>
</feature>
<dbReference type="Proteomes" id="UP000075320">
    <property type="component" value="Unassembled WGS sequence"/>
</dbReference>
<dbReference type="InterPro" id="IPR040921">
    <property type="entry name" value="Peptidase_S66C"/>
</dbReference>
<dbReference type="Gene3D" id="3.40.50.10740">
    <property type="entry name" value="Class I glutamine amidotransferase-like"/>
    <property type="match status" value="1"/>
</dbReference>
<dbReference type="InterPro" id="IPR040449">
    <property type="entry name" value="Peptidase_S66_N"/>
</dbReference>
<dbReference type="SUPFAM" id="SSF141986">
    <property type="entry name" value="LD-carboxypeptidase A C-terminal domain-like"/>
    <property type="match status" value="1"/>
</dbReference>
<evidence type="ECO:0000259" key="5">
    <source>
        <dbReference type="Pfam" id="PF17676"/>
    </source>
</evidence>
<evidence type="ECO:0000256" key="1">
    <source>
        <dbReference type="ARBA" id="ARBA00010233"/>
    </source>
</evidence>
<dbReference type="OrthoDB" id="9807329at2"/>
<dbReference type="PIRSF" id="PIRSF028757">
    <property type="entry name" value="LD-carboxypeptidase"/>
    <property type="match status" value="1"/>
</dbReference>
<dbReference type="InterPro" id="IPR029062">
    <property type="entry name" value="Class_I_gatase-like"/>
</dbReference>
<protein>
    <recommendedName>
        <fullName evidence="8">LD-carboxypeptidase</fullName>
    </recommendedName>
</protein>
<evidence type="ECO:0008006" key="8">
    <source>
        <dbReference type="Google" id="ProtNLM"/>
    </source>
</evidence>
<organism evidence="6 7">
    <name type="scientific">Bdellovibrio bacteriovorus</name>
    <dbReference type="NCBI Taxonomy" id="959"/>
    <lineage>
        <taxon>Bacteria</taxon>
        <taxon>Pseudomonadati</taxon>
        <taxon>Bdellovibrionota</taxon>
        <taxon>Bdellovibrionia</taxon>
        <taxon>Bdellovibrionales</taxon>
        <taxon>Pseudobdellovibrionaceae</taxon>
        <taxon>Bdellovibrio</taxon>
    </lineage>
</organism>
<dbReference type="InterPro" id="IPR027461">
    <property type="entry name" value="Carboxypeptidase_A_C_sf"/>
</dbReference>
<gene>
    <name evidence="6" type="ORF">AZI86_03565</name>
</gene>
<dbReference type="RefSeq" id="WP_061833718.1">
    <property type="nucleotide sequence ID" value="NZ_LUKE01000001.1"/>
</dbReference>
<dbReference type="Pfam" id="PF02016">
    <property type="entry name" value="Peptidase_S66"/>
    <property type="match status" value="1"/>
</dbReference>
<keyword evidence="7" id="KW-1185">Reference proteome</keyword>
<dbReference type="PANTHER" id="PTHR30237:SF5">
    <property type="entry name" value="CARBOXYPEPTIDASE VC_A0337-RELATED"/>
    <property type="match status" value="1"/>
</dbReference>
<feature type="active site" description="Nucleophile" evidence="3">
    <location>
        <position position="118"/>
    </location>
</feature>
<reference evidence="6 7" key="1">
    <citation type="submission" date="2016-03" db="EMBL/GenBank/DDBJ databases">
        <authorList>
            <person name="Ploux O."/>
        </authorList>
    </citation>
    <scope>NUCLEOTIDE SEQUENCE [LARGE SCALE GENOMIC DNA]</scope>
    <source>
        <strain evidence="6 7">R0</strain>
    </source>
</reference>
<evidence type="ECO:0000256" key="3">
    <source>
        <dbReference type="PIRSR" id="PIRSR028757-1"/>
    </source>
</evidence>
<accession>A0A150WNU5</accession>
<dbReference type="InterPro" id="IPR003507">
    <property type="entry name" value="S66_fam"/>
</dbReference>